<organism evidence="1 2">
    <name type="scientific">Botrytis deweyae</name>
    <dbReference type="NCBI Taxonomy" id="2478750"/>
    <lineage>
        <taxon>Eukaryota</taxon>
        <taxon>Fungi</taxon>
        <taxon>Dikarya</taxon>
        <taxon>Ascomycota</taxon>
        <taxon>Pezizomycotina</taxon>
        <taxon>Leotiomycetes</taxon>
        <taxon>Helotiales</taxon>
        <taxon>Sclerotiniaceae</taxon>
        <taxon>Botrytis</taxon>
    </lineage>
</organism>
<keyword evidence="2" id="KW-1185">Reference proteome</keyword>
<accession>A0ABQ7ICR4</accession>
<dbReference type="GeneID" id="62235955"/>
<evidence type="ECO:0000313" key="1">
    <source>
        <dbReference type="EMBL" id="KAF7919950.1"/>
    </source>
</evidence>
<sequence>MRGSLRSCSCDPNERYHNPDNYICYISSLKRSSDQKDEASNNRIEGRTVYNVYVCGVILAHELDSFRDDLLRPTFMLKKAVCCTAAEKCWGCNIITSLIEDNLDRNGKPWRVIVIQVLWDEWIRLGRRGYGFRDGELAPIPKLGIDWFKRMVENQSKLQKLQSLHLVKGNNQVRSRKHVDN</sequence>
<dbReference type="RefSeq" id="XP_038806871.1">
    <property type="nucleotide sequence ID" value="XM_038956805.1"/>
</dbReference>
<name>A0ABQ7ICR4_9HELO</name>
<comment type="caution">
    <text evidence="1">The sequence shown here is derived from an EMBL/GenBank/DDBJ whole genome shotgun (WGS) entry which is preliminary data.</text>
</comment>
<protein>
    <submittedName>
        <fullName evidence="1">Uncharacterized protein</fullName>
    </submittedName>
</protein>
<reference evidence="1 2" key="1">
    <citation type="journal article" date="2020" name="Genome Biol. Evol.">
        <title>Comparative genomics of Sclerotiniaceae.</title>
        <authorList>
            <person name="Valero Jimenez C.A."/>
            <person name="Steentjes M."/>
            <person name="Scholten O.E."/>
            <person name="Van Kan J.A.L."/>
        </authorList>
    </citation>
    <scope>NUCLEOTIDE SEQUENCE [LARGE SCALE GENOMIC DNA]</scope>
    <source>
        <strain evidence="1 2">B1</strain>
    </source>
</reference>
<evidence type="ECO:0000313" key="2">
    <source>
        <dbReference type="Proteomes" id="UP000783213"/>
    </source>
</evidence>
<proteinExistence type="predicted"/>
<dbReference type="Proteomes" id="UP000783213">
    <property type="component" value="Unassembled WGS sequence"/>
</dbReference>
<gene>
    <name evidence="1" type="ORF">EAE98_009184</name>
</gene>
<dbReference type="EMBL" id="RCSX01000026">
    <property type="protein sequence ID" value="KAF7919950.1"/>
    <property type="molecule type" value="Genomic_DNA"/>
</dbReference>